<dbReference type="PROSITE" id="PS50005">
    <property type="entry name" value="TPR"/>
    <property type="match status" value="2"/>
</dbReference>
<gene>
    <name evidence="7" type="ORF">BMF94_4209</name>
</gene>
<dbReference type="Pfam" id="PF17830">
    <property type="entry name" value="STI1-HOP_DP"/>
    <property type="match status" value="1"/>
</dbReference>
<keyword evidence="2" id="KW-0963">Cytoplasm</keyword>
<evidence type="ECO:0000259" key="6">
    <source>
        <dbReference type="SMART" id="SM00727"/>
    </source>
</evidence>
<keyword evidence="3" id="KW-0677">Repeat</keyword>
<dbReference type="GO" id="GO:0005737">
    <property type="term" value="C:cytoplasm"/>
    <property type="evidence" value="ECO:0007669"/>
    <property type="project" value="UniProtKB-SubCell"/>
</dbReference>
<dbReference type="EMBL" id="PJQD01000047">
    <property type="protein sequence ID" value="POY72800.1"/>
    <property type="molecule type" value="Genomic_DNA"/>
</dbReference>
<comment type="caution">
    <text evidence="7">The sequence shown here is derived from an EMBL/GenBank/DDBJ whole genome shotgun (WGS) entry which is preliminary data.</text>
</comment>
<evidence type="ECO:0000256" key="3">
    <source>
        <dbReference type="ARBA" id="ARBA00022737"/>
    </source>
</evidence>
<evidence type="ECO:0000313" key="8">
    <source>
        <dbReference type="Proteomes" id="UP000237144"/>
    </source>
</evidence>
<dbReference type="FunFam" id="1.25.40.10:FF:000010">
    <property type="entry name" value="Stress-induced phosphoprotein 1"/>
    <property type="match status" value="1"/>
</dbReference>
<dbReference type="STRING" id="741276.A0A2S5B7P9"/>
<dbReference type="PANTHER" id="PTHR22904:SF523">
    <property type="entry name" value="STRESS-INDUCED-PHOSPHOPROTEIN 1"/>
    <property type="match status" value="1"/>
</dbReference>
<feature type="repeat" description="TPR" evidence="5">
    <location>
        <begin position="91"/>
        <end position="124"/>
    </location>
</feature>
<protein>
    <recommendedName>
        <fullName evidence="6">STI1 domain-containing protein</fullName>
    </recommendedName>
</protein>
<feature type="domain" description="STI1" evidence="6">
    <location>
        <begin position="278"/>
        <end position="317"/>
    </location>
</feature>
<dbReference type="FunFam" id="1.10.260.100:FF:000002">
    <property type="entry name" value="Stress-induced-phosphoprotein 1 (Hsp70/Hsp90-organizing)"/>
    <property type="match status" value="1"/>
</dbReference>
<evidence type="ECO:0000313" key="7">
    <source>
        <dbReference type="EMBL" id="POY72800.1"/>
    </source>
</evidence>
<dbReference type="SMART" id="SM00028">
    <property type="entry name" value="TPR"/>
    <property type="match status" value="5"/>
</dbReference>
<keyword evidence="8" id="KW-1185">Reference proteome</keyword>
<dbReference type="SUPFAM" id="SSF48452">
    <property type="entry name" value="TPR-like"/>
    <property type="match status" value="2"/>
</dbReference>
<dbReference type="AlphaFoldDB" id="A0A2S5B7P9"/>
<dbReference type="SMART" id="SM00727">
    <property type="entry name" value="STI1"/>
    <property type="match status" value="1"/>
</dbReference>
<dbReference type="InterPro" id="IPR041243">
    <property type="entry name" value="STI1/HOP_DP"/>
</dbReference>
<dbReference type="Gene3D" id="1.25.40.10">
    <property type="entry name" value="Tetratricopeptide repeat domain"/>
    <property type="match status" value="2"/>
</dbReference>
<evidence type="ECO:0000256" key="4">
    <source>
        <dbReference type="ARBA" id="ARBA00022803"/>
    </source>
</evidence>
<feature type="repeat" description="TPR" evidence="5">
    <location>
        <begin position="151"/>
        <end position="184"/>
    </location>
</feature>
<evidence type="ECO:0000256" key="2">
    <source>
        <dbReference type="ARBA" id="ARBA00022490"/>
    </source>
</evidence>
<dbReference type="InterPro" id="IPR019734">
    <property type="entry name" value="TPR_rpt"/>
</dbReference>
<dbReference type="Pfam" id="PF13181">
    <property type="entry name" value="TPR_8"/>
    <property type="match status" value="1"/>
</dbReference>
<sequence length="342" mass="38203">MSDDAQAQQQAAELKAKANGLYKERKFDEARAAYEQAWQLYPKDITSLNNLGGESGLRLEQPEGNYDKAIETCEKAVEEGREIRADYKLIAKALGRIGNAYIRKQDYDNGIKYLNKSLTEHRTPDILTKLKDAERQQAEATRLAYIDPAKADQAREEGNVAFKAGDFAKSVTHYEEAIKRNPEDPKGYSNRCAALTKLMALPEALKDADKAIEVDPAFVKGYIRRAGVLFAMKEFDKALAAIELAAAKDTAQANTKEITQHFTKITNAMAESRSGETDEQTYARAMRDPEVQSIMSDPAFQMILQQAQQDPKSLQQHMAKNEGIRKKVEVLVRAGIIKTGRP</sequence>
<dbReference type="GO" id="GO:0051879">
    <property type="term" value="F:Hsp90 protein binding"/>
    <property type="evidence" value="ECO:0007669"/>
    <property type="project" value="TreeGrafter"/>
</dbReference>
<dbReference type="Pfam" id="PF07719">
    <property type="entry name" value="TPR_2"/>
    <property type="match status" value="1"/>
</dbReference>
<evidence type="ECO:0000256" key="1">
    <source>
        <dbReference type="ARBA" id="ARBA00004496"/>
    </source>
</evidence>
<accession>A0A2S5B7P9</accession>
<organism evidence="7 8">
    <name type="scientific">Rhodotorula taiwanensis</name>
    <dbReference type="NCBI Taxonomy" id="741276"/>
    <lineage>
        <taxon>Eukaryota</taxon>
        <taxon>Fungi</taxon>
        <taxon>Dikarya</taxon>
        <taxon>Basidiomycota</taxon>
        <taxon>Pucciniomycotina</taxon>
        <taxon>Microbotryomycetes</taxon>
        <taxon>Sporidiobolales</taxon>
        <taxon>Sporidiobolaceae</taxon>
        <taxon>Rhodotorula</taxon>
    </lineage>
</organism>
<keyword evidence="4 5" id="KW-0802">TPR repeat</keyword>
<proteinExistence type="predicted"/>
<evidence type="ECO:0000256" key="5">
    <source>
        <dbReference type="PROSITE-ProRule" id="PRU00339"/>
    </source>
</evidence>
<dbReference type="Pfam" id="PF13432">
    <property type="entry name" value="TPR_16"/>
    <property type="match status" value="1"/>
</dbReference>
<dbReference type="InterPro" id="IPR013105">
    <property type="entry name" value="TPR_2"/>
</dbReference>
<dbReference type="InterPro" id="IPR006636">
    <property type="entry name" value="STI1_HS-bd"/>
</dbReference>
<dbReference type="Gene3D" id="1.10.260.100">
    <property type="match status" value="1"/>
</dbReference>
<dbReference type="InterPro" id="IPR011990">
    <property type="entry name" value="TPR-like_helical_dom_sf"/>
</dbReference>
<dbReference type="OrthoDB" id="2423701at2759"/>
<dbReference type="Proteomes" id="UP000237144">
    <property type="component" value="Unassembled WGS sequence"/>
</dbReference>
<reference evidence="7 8" key="1">
    <citation type="journal article" date="2018" name="Front. Microbiol.">
        <title>Prospects for Fungal Bioremediation of Acidic Radioactive Waste Sites: Characterization and Genome Sequence of Rhodotorula taiwanensis MD1149.</title>
        <authorList>
            <person name="Tkavc R."/>
            <person name="Matrosova V.Y."/>
            <person name="Grichenko O.E."/>
            <person name="Gostincar C."/>
            <person name="Volpe R.P."/>
            <person name="Klimenkova P."/>
            <person name="Gaidamakova E.K."/>
            <person name="Zhou C.E."/>
            <person name="Stewart B.J."/>
            <person name="Lyman M.G."/>
            <person name="Malfatti S.A."/>
            <person name="Rubinfeld B."/>
            <person name="Courtot M."/>
            <person name="Singh J."/>
            <person name="Dalgard C.L."/>
            <person name="Hamilton T."/>
            <person name="Frey K.G."/>
            <person name="Gunde-Cimerman N."/>
            <person name="Dugan L."/>
            <person name="Daly M.J."/>
        </authorList>
    </citation>
    <scope>NUCLEOTIDE SEQUENCE [LARGE SCALE GENOMIC DNA]</scope>
    <source>
        <strain evidence="7 8">MD1149</strain>
    </source>
</reference>
<comment type="subcellular location">
    <subcellularLocation>
        <location evidence="1">Cytoplasm</location>
    </subcellularLocation>
</comment>
<dbReference type="PANTHER" id="PTHR22904">
    <property type="entry name" value="TPR REPEAT CONTAINING PROTEIN"/>
    <property type="match status" value="1"/>
</dbReference>
<name>A0A2S5B7P9_9BASI</name>